<sequence length="388" mass="43552">MHELAFISTFPPRKCGIATFTADVVKYIEKAGQWKCRVVAIDDGIEHYAYGDQVWFRINQFNKRDYIKAARHINNSSIDAVMIEHEYGIFGGSDGQYILELTRLLNKPFALTCHTVLSSPTTSQRSILKHLCRQAAAVVVMTERAGNILSSVYDVDSEKIKVIPHGIPVFRTVMAEDIKKKYKVGGRRVVSTFGLVGPGKGLEYAIRAMHIVANRFPDAVYLVMGQTHPVLKRKSGETYRESLIELVQNLSLNKHVRFVNHFLSLRELSDYLAATDVYITPYPGKEQAVSGTLSYALGAGKAIVSTPYAYAVDLLADNRGILVPFNDVRAMANAICKLLADDALRHRLERRAMIYGEHMQWPTVGRNYSELMSYIASFDNINILDKEA</sequence>
<proteinExistence type="predicted"/>
<dbReference type="Pfam" id="PF00534">
    <property type="entry name" value="Glycos_transf_1"/>
    <property type="match status" value="1"/>
</dbReference>
<dbReference type="SUPFAM" id="SSF53756">
    <property type="entry name" value="UDP-Glycosyltransferase/glycogen phosphorylase"/>
    <property type="match status" value="1"/>
</dbReference>
<name>F3ZW98_MAHA5</name>
<feature type="domain" description="Glycosyltransferase subfamily 4-like N-terminal" evidence="2">
    <location>
        <begin position="16"/>
        <end position="168"/>
    </location>
</feature>
<evidence type="ECO:0000313" key="3">
    <source>
        <dbReference type="EMBL" id="AEE97507.1"/>
    </source>
</evidence>
<reference evidence="4" key="1">
    <citation type="submission" date="2010-11" db="EMBL/GenBank/DDBJ databases">
        <title>The complete genome of Mahella australiensis DSM 15567.</title>
        <authorList>
            <consortium name="US DOE Joint Genome Institute (JGI-PGF)"/>
            <person name="Lucas S."/>
            <person name="Copeland A."/>
            <person name="Lapidus A."/>
            <person name="Bruce D."/>
            <person name="Goodwin L."/>
            <person name="Pitluck S."/>
            <person name="Kyrpides N."/>
            <person name="Mavromatis K."/>
            <person name="Pagani I."/>
            <person name="Ivanova N."/>
            <person name="Teshima H."/>
            <person name="Brettin T."/>
            <person name="Detter J.C."/>
            <person name="Han C."/>
            <person name="Tapia R."/>
            <person name="Land M."/>
            <person name="Hauser L."/>
            <person name="Markowitz V."/>
            <person name="Cheng J.-F."/>
            <person name="Hugenholtz P."/>
            <person name="Woyke T."/>
            <person name="Wu D."/>
            <person name="Spring S."/>
            <person name="Pukall R."/>
            <person name="Steenblock K."/>
            <person name="Schneider S."/>
            <person name="Klenk H.-P."/>
            <person name="Eisen J.A."/>
        </authorList>
    </citation>
    <scope>NUCLEOTIDE SEQUENCE [LARGE SCALE GENOMIC DNA]</scope>
    <source>
        <strain evidence="4">DSM 15567 / CIP 107919 / 50-1 BON</strain>
    </source>
</reference>
<dbReference type="AlphaFoldDB" id="F3ZW98"/>
<dbReference type="InterPro" id="IPR028098">
    <property type="entry name" value="Glyco_trans_4-like_N"/>
</dbReference>
<dbReference type="eggNOG" id="COG0438">
    <property type="taxonomic scope" value="Bacteria"/>
</dbReference>
<dbReference type="KEGG" id="mas:Mahau_2341"/>
<accession>F3ZW98</accession>
<evidence type="ECO:0000259" key="2">
    <source>
        <dbReference type="Pfam" id="PF13439"/>
    </source>
</evidence>
<evidence type="ECO:0000259" key="1">
    <source>
        <dbReference type="Pfam" id="PF00534"/>
    </source>
</evidence>
<dbReference type="Gene3D" id="3.40.50.2000">
    <property type="entry name" value="Glycogen Phosphorylase B"/>
    <property type="match status" value="2"/>
</dbReference>
<gene>
    <name evidence="3" type="ordered locus">Mahau_2341</name>
</gene>
<organism evidence="3 4">
    <name type="scientific">Mahella australiensis (strain DSM 15567 / CIP 107919 / 50-1 BON)</name>
    <dbReference type="NCBI Taxonomy" id="697281"/>
    <lineage>
        <taxon>Bacteria</taxon>
        <taxon>Bacillati</taxon>
        <taxon>Bacillota</taxon>
        <taxon>Clostridia</taxon>
        <taxon>Thermoanaerobacterales</taxon>
        <taxon>Thermoanaerobacterales Family IV. Incertae Sedis</taxon>
        <taxon>Mahella</taxon>
    </lineage>
</organism>
<dbReference type="CDD" id="cd03822">
    <property type="entry name" value="GT4_mannosyltransferase-like"/>
    <property type="match status" value="1"/>
</dbReference>
<dbReference type="PANTHER" id="PTHR12526:SF572">
    <property type="entry name" value="BLL5144 PROTEIN"/>
    <property type="match status" value="1"/>
</dbReference>
<dbReference type="GO" id="GO:0016757">
    <property type="term" value="F:glycosyltransferase activity"/>
    <property type="evidence" value="ECO:0007669"/>
    <property type="project" value="InterPro"/>
</dbReference>
<dbReference type="HOGENOM" id="CLU_009583_14_4_9"/>
<protein>
    <submittedName>
        <fullName evidence="3">Glycosyl transferase group 1</fullName>
    </submittedName>
</protein>
<dbReference type="Pfam" id="PF13439">
    <property type="entry name" value="Glyco_transf_4"/>
    <property type="match status" value="1"/>
</dbReference>
<dbReference type="EMBL" id="CP002360">
    <property type="protein sequence ID" value="AEE97507.1"/>
    <property type="molecule type" value="Genomic_DNA"/>
</dbReference>
<dbReference type="Proteomes" id="UP000008457">
    <property type="component" value="Chromosome"/>
</dbReference>
<dbReference type="OrthoDB" id="9765330at2"/>
<dbReference type="InterPro" id="IPR001296">
    <property type="entry name" value="Glyco_trans_1"/>
</dbReference>
<dbReference type="RefSeq" id="WP_013781933.1">
    <property type="nucleotide sequence ID" value="NC_015520.1"/>
</dbReference>
<reference evidence="3 4" key="2">
    <citation type="journal article" date="2011" name="Stand. Genomic Sci.">
        <title>Complete genome sequence of Mahella australiensis type strain (50-1 BON).</title>
        <authorList>
            <person name="Sikorski J."/>
            <person name="Teshima H."/>
            <person name="Nolan M."/>
            <person name="Lucas S."/>
            <person name="Hammon N."/>
            <person name="Deshpande S."/>
            <person name="Cheng J.F."/>
            <person name="Pitluck S."/>
            <person name="Liolios K."/>
            <person name="Pagani I."/>
            <person name="Ivanova N."/>
            <person name="Huntemann M."/>
            <person name="Mavromatis K."/>
            <person name="Ovchinikova G."/>
            <person name="Pati A."/>
            <person name="Tapia R."/>
            <person name="Han C."/>
            <person name="Goodwin L."/>
            <person name="Chen A."/>
            <person name="Palaniappan K."/>
            <person name="Land M."/>
            <person name="Hauser L."/>
            <person name="Ngatchou-Djao O.D."/>
            <person name="Rohde M."/>
            <person name="Pukall R."/>
            <person name="Spring S."/>
            <person name="Abt B."/>
            <person name="Goker M."/>
            <person name="Detter J.C."/>
            <person name="Woyke T."/>
            <person name="Bristow J."/>
            <person name="Markowitz V."/>
            <person name="Hugenholtz P."/>
            <person name="Eisen J.A."/>
            <person name="Kyrpides N.C."/>
            <person name="Klenk H.P."/>
            <person name="Lapidus A."/>
        </authorList>
    </citation>
    <scope>NUCLEOTIDE SEQUENCE [LARGE SCALE GENOMIC DNA]</scope>
    <source>
        <strain evidence="4">DSM 15567 / CIP 107919 / 50-1 BON</strain>
    </source>
</reference>
<dbReference type="STRING" id="697281.Mahau_2341"/>
<keyword evidence="3" id="KW-0808">Transferase</keyword>
<keyword evidence="4" id="KW-1185">Reference proteome</keyword>
<dbReference type="PANTHER" id="PTHR12526">
    <property type="entry name" value="GLYCOSYLTRANSFERASE"/>
    <property type="match status" value="1"/>
</dbReference>
<evidence type="ECO:0000313" key="4">
    <source>
        <dbReference type="Proteomes" id="UP000008457"/>
    </source>
</evidence>
<feature type="domain" description="Glycosyl transferase family 1" evidence="1">
    <location>
        <begin position="176"/>
        <end position="352"/>
    </location>
</feature>